<reference evidence="6 7" key="1">
    <citation type="journal article" date="2019" name="Microorganisms">
        <title>Paenibacillus lutrae sp. nov., A Chitinolytic Species Isolated from A River Otter in Castril Natural Park, Granada, Spain.</title>
        <authorList>
            <person name="Rodriguez M."/>
            <person name="Reina J.C."/>
            <person name="Bejar V."/>
            <person name="Llamas I."/>
        </authorList>
    </citation>
    <scope>NUCLEOTIDE SEQUENCE [LARGE SCALE GENOMIC DNA]</scope>
    <source>
        <strain evidence="6 7">N10</strain>
    </source>
</reference>
<dbReference type="CDD" id="cd05466">
    <property type="entry name" value="PBP2_LTTR_substrate"/>
    <property type="match status" value="1"/>
</dbReference>
<dbReference type="Gene3D" id="3.40.190.290">
    <property type="match status" value="1"/>
</dbReference>
<evidence type="ECO:0000256" key="3">
    <source>
        <dbReference type="ARBA" id="ARBA00023125"/>
    </source>
</evidence>
<dbReference type="InterPro" id="IPR036388">
    <property type="entry name" value="WH-like_DNA-bd_sf"/>
</dbReference>
<keyword evidence="4" id="KW-0804">Transcription</keyword>
<dbReference type="Pfam" id="PF00126">
    <property type="entry name" value="HTH_1"/>
    <property type="match status" value="1"/>
</dbReference>
<evidence type="ECO:0000313" key="7">
    <source>
        <dbReference type="Proteomes" id="UP000490800"/>
    </source>
</evidence>
<dbReference type="AlphaFoldDB" id="A0A7X3FFG1"/>
<evidence type="ECO:0000259" key="5">
    <source>
        <dbReference type="PROSITE" id="PS50931"/>
    </source>
</evidence>
<comment type="similarity">
    <text evidence="1">Belongs to the LysR transcriptional regulatory family.</text>
</comment>
<dbReference type="InterPro" id="IPR050950">
    <property type="entry name" value="HTH-type_LysR_regulators"/>
</dbReference>
<dbReference type="Gene3D" id="1.10.10.10">
    <property type="entry name" value="Winged helix-like DNA-binding domain superfamily/Winged helix DNA-binding domain"/>
    <property type="match status" value="1"/>
</dbReference>
<evidence type="ECO:0000313" key="6">
    <source>
        <dbReference type="EMBL" id="MVO98770.1"/>
    </source>
</evidence>
<name>A0A7X3FFG1_9BACL</name>
<dbReference type="InterPro" id="IPR036390">
    <property type="entry name" value="WH_DNA-bd_sf"/>
</dbReference>
<dbReference type="InterPro" id="IPR000847">
    <property type="entry name" value="LysR_HTH_N"/>
</dbReference>
<evidence type="ECO:0000256" key="1">
    <source>
        <dbReference type="ARBA" id="ARBA00009437"/>
    </source>
</evidence>
<sequence length="298" mass="33194">MNLEQMEYIIQVAKTGSLTSAAKHAHVTLSAISQSISALETELGVRLFTRSRGSGAVPTAEGQAIINRAHEVLAKVNELREEAESFSNTLSGTLTIATIPGPMHLLVDVVARFKKEYPQVKIEIFEKGPQEILKDIEHSKIDIGLIVLTESVMEKRRDLAFERLLEGRMVAGVHRNSPLSREKSITPEKLVHQTFVLYDDDQIREFVTDFIAVYGGIDILFISNNTQAIHNAVNEGLALTIGLDYSFKNNPSFGNEGLVIIPLELSSREPIYYGWVLPKGKHSSHIATRFITKLKFEL</sequence>
<keyword evidence="2" id="KW-0805">Transcription regulation</keyword>
<gene>
    <name evidence="6" type="ORF">EDM21_04415</name>
</gene>
<dbReference type="Pfam" id="PF03466">
    <property type="entry name" value="LysR_substrate"/>
    <property type="match status" value="1"/>
</dbReference>
<keyword evidence="7" id="KW-1185">Reference proteome</keyword>
<evidence type="ECO:0000256" key="2">
    <source>
        <dbReference type="ARBA" id="ARBA00023015"/>
    </source>
</evidence>
<dbReference type="PANTHER" id="PTHR30419">
    <property type="entry name" value="HTH-TYPE TRANSCRIPTIONAL REGULATOR YBHD"/>
    <property type="match status" value="1"/>
</dbReference>
<dbReference type="GO" id="GO:0003677">
    <property type="term" value="F:DNA binding"/>
    <property type="evidence" value="ECO:0007669"/>
    <property type="project" value="UniProtKB-KW"/>
</dbReference>
<dbReference type="PRINTS" id="PR00039">
    <property type="entry name" value="HTHLYSR"/>
</dbReference>
<dbReference type="GO" id="GO:0005829">
    <property type="term" value="C:cytosol"/>
    <property type="evidence" value="ECO:0007669"/>
    <property type="project" value="TreeGrafter"/>
</dbReference>
<dbReference type="RefSeq" id="WP_166541819.1">
    <property type="nucleotide sequence ID" value="NZ_RHLK01000002.1"/>
</dbReference>
<dbReference type="SUPFAM" id="SSF46785">
    <property type="entry name" value="Winged helix' DNA-binding domain"/>
    <property type="match status" value="1"/>
</dbReference>
<evidence type="ECO:0000256" key="4">
    <source>
        <dbReference type="ARBA" id="ARBA00023163"/>
    </source>
</evidence>
<dbReference type="SUPFAM" id="SSF53850">
    <property type="entry name" value="Periplasmic binding protein-like II"/>
    <property type="match status" value="1"/>
</dbReference>
<accession>A0A7X3FFG1</accession>
<feature type="domain" description="HTH lysR-type" evidence="5">
    <location>
        <begin position="1"/>
        <end position="59"/>
    </location>
</feature>
<keyword evidence="3" id="KW-0238">DNA-binding</keyword>
<dbReference type="EMBL" id="RHLK01000002">
    <property type="protein sequence ID" value="MVO98770.1"/>
    <property type="molecule type" value="Genomic_DNA"/>
</dbReference>
<proteinExistence type="inferred from homology"/>
<organism evidence="6 7">
    <name type="scientific">Paenibacillus lutrae</name>
    <dbReference type="NCBI Taxonomy" id="2078573"/>
    <lineage>
        <taxon>Bacteria</taxon>
        <taxon>Bacillati</taxon>
        <taxon>Bacillota</taxon>
        <taxon>Bacilli</taxon>
        <taxon>Bacillales</taxon>
        <taxon>Paenibacillaceae</taxon>
        <taxon>Paenibacillus</taxon>
    </lineage>
</organism>
<comment type="caution">
    <text evidence="6">The sequence shown here is derived from an EMBL/GenBank/DDBJ whole genome shotgun (WGS) entry which is preliminary data.</text>
</comment>
<dbReference type="InterPro" id="IPR005119">
    <property type="entry name" value="LysR_subst-bd"/>
</dbReference>
<dbReference type="GO" id="GO:0003700">
    <property type="term" value="F:DNA-binding transcription factor activity"/>
    <property type="evidence" value="ECO:0007669"/>
    <property type="project" value="InterPro"/>
</dbReference>
<dbReference type="Proteomes" id="UP000490800">
    <property type="component" value="Unassembled WGS sequence"/>
</dbReference>
<dbReference type="PROSITE" id="PS50931">
    <property type="entry name" value="HTH_LYSR"/>
    <property type="match status" value="1"/>
</dbReference>
<dbReference type="FunFam" id="1.10.10.10:FF:000001">
    <property type="entry name" value="LysR family transcriptional regulator"/>
    <property type="match status" value="1"/>
</dbReference>
<protein>
    <submittedName>
        <fullName evidence="6">LysR family transcriptional regulator</fullName>
    </submittedName>
</protein>